<dbReference type="NCBIfam" id="TIGR01187">
    <property type="entry name" value="potA"/>
    <property type="match status" value="1"/>
</dbReference>
<sequence>MSSRAQRGGAATAPETNGSPAALRTPAEAGGSDSRQLRFTGVTKRYQDFEAVRGFDLDVRGGEFLTLLGPSGSGKTTVLSMVAGFQSPTVGSIHLGGQRLDRLPPERRDIGMVFQSYALFPHMTVQRNVAFPLRMRGIRGAELARRVSHAIDLVQLGAHSHKYPTQLSGGQQQRAALARAIVFEPPVLLMDEPLGALDRRLREAVQFELVNLHRQIASTIIYVTHDQDEALTMSDRIVIMNEGRIEQVGTPREIYASPANAFVATFMGESVEFRGRVERIADGICTLRTADGVHVKGRNGPGLAVGDEAVVVVRPERITLAPAADGTEAAGVSGRIAEVLYMGQRSRNTVQIDGGSVLHLIRENTVGVASYAAGDDIVLRWAADEAVVLR</sequence>
<keyword evidence="6 7" id="KW-0472">Membrane</keyword>
<name>A0ABQ4J147_9ACTN</name>
<comment type="subunit">
    <text evidence="7">The complex is composed of two ATP-binding proteins (PotA), two transmembrane proteins (PotB and PotC) and a solute-binding protein (PotD).</text>
</comment>
<dbReference type="Gene3D" id="2.40.50.100">
    <property type="match status" value="1"/>
</dbReference>
<dbReference type="PANTHER" id="PTHR42781:SF4">
    <property type="entry name" value="SPERMIDINE_PUTRESCINE IMPORT ATP-BINDING PROTEIN POTA"/>
    <property type="match status" value="1"/>
</dbReference>
<comment type="function">
    <text evidence="7">Part of the ABC transporter complex PotABCD involved in spermidine/putrescine import. Responsible for energy coupling to the transport system.</text>
</comment>
<evidence type="ECO:0000256" key="5">
    <source>
        <dbReference type="ARBA" id="ARBA00022967"/>
    </source>
</evidence>
<evidence type="ECO:0000256" key="8">
    <source>
        <dbReference type="SAM" id="MobiDB-lite"/>
    </source>
</evidence>
<dbReference type="Proteomes" id="UP000643165">
    <property type="component" value="Unassembled WGS sequence"/>
</dbReference>
<dbReference type="InterPro" id="IPR005893">
    <property type="entry name" value="PotA-like"/>
</dbReference>
<organism evidence="10 11">
    <name type="scientific">Micromonospora lutea</name>
    <dbReference type="NCBI Taxonomy" id="419825"/>
    <lineage>
        <taxon>Bacteria</taxon>
        <taxon>Bacillati</taxon>
        <taxon>Actinomycetota</taxon>
        <taxon>Actinomycetes</taxon>
        <taxon>Micromonosporales</taxon>
        <taxon>Micromonosporaceae</taxon>
        <taxon>Micromonospora</taxon>
    </lineage>
</organism>
<evidence type="ECO:0000313" key="11">
    <source>
        <dbReference type="Proteomes" id="UP000643165"/>
    </source>
</evidence>
<dbReference type="EC" id="7.6.2.11" evidence="7"/>
<evidence type="ECO:0000256" key="4">
    <source>
        <dbReference type="ARBA" id="ARBA00022840"/>
    </source>
</evidence>
<evidence type="ECO:0000313" key="10">
    <source>
        <dbReference type="EMBL" id="GIJ23889.1"/>
    </source>
</evidence>
<dbReference type="RefSeq" id="WP_204002882.1">
    <property type="nucleotide sequence ID" value="NZ_BOPB01000028.1"/>
</dbReference>
<dbReference type="Pfam" id="PF08402">
    <property type="entry name" value="TOBE_2"/>
    <property type="match status" value="1"/>
</dbReference>
<feature type="domain" description="ABC transporter" evidence="9">
    <location>
        <begin position="37"/>
        <end position="267"/>
    </location>
</feature>
<reference evidence="10 11" key="1">
    <citation type="submission" date="2021-01" db="EMBL/GenBank/DDBJ databases">
        <title>Whole genome shotgun sequence of Verrucosispora lutea NBRC 106530.</title>
        <authorList>
            <person name="Komaki H."/>
            <person name="Tamura T."/>
        </authorList>
    </citation>
    <scope>NUCLEOTIDE SEQUENCE [LARGE SCALE GENOMIC DNA]</scope>
    <source>
        <strain evidence="10 11">NBRC 106530</strain>
    </source>
</reference>
<keyword evidence="2 7" id="KW-1003">Cell membrane</keyword>
<evidence type="ECO:0000256" key="2">
    <source>
        <dbReference type="ARBA" id="ARBA00022475"/>
    </source>
</evidence>
<keyword evidence="1 7" id="KW-0813">Transport</keyword>
<gene>
    <name evidence="7" type="primary">potA</name>
    <name evidence="10" type="ORF">Vlu01_45130</name>
</gene>
<protein>
    <recommendedName>
        <fullName evidence="7">Spermidine/putrescine import ATP-binding protein PotA</fullName>
        <ecNumber evidence="7">7.6.2.11</ecNumber>
    </recommendedName>
</protein>
<keyword evidence="3 7" id="KW-0547">Nucleotide-binding</keyword>
<dbReference type="PROSITE" id="PS00211">
    <property type="entry name" value="ABC_TRANSPORTER_1"/>
    <property type="match status" value="1"/>
</dbReference>
<proteinExistence type="inferred from homology"/>
<evidence type="ECO:0000256" key="1">
    <source>
        <dbReference type="ARBA" id="ARBA00022448"/>
    </source>
</evidence>
<dbReference type="InterPro" id="IPR017871">
    <property type="entry name" value="ABC_transporter-like_CS"/>
</dbReference>
<dbReference type="InterPro" id="IPR008995">
    <property type="entry name" value="Mo/tungstate-bd_C_term_dom"/>
</dbReference>
<dbReference type="PROSITE" id="PS50893">
    <property type="entry name" value="ABC_TRANSPORTER_2"/>
    <property type="match status" value="1"/>
</dbReference>
<comment type="similarity">
    <text evidence="7">Belongs to the ABC transporter superfamily. Spermidine/putrescine importer (TC 3.A.1.11.1) family.</text>
</comment>
<dbReference type="PANTHER" id="PTHR42781">
    <property type="entry name" value="SPERMIDINE/PUTRESCINE IMPORT ATP-BINDING PROTEIN POTA"/>
    <property type="match status" value="1"/>
</dbReference>
<keyword evidence="5 7" id="KW-1278">Translocase</keyword>
<comment type="catalytic activity">
    <reaction evidence="7">
        <text>ATP + H2O + polyamine-[polyamine-binding protein]Side 1 = ADP + phosphate + polyamineSide 2 + [polyamine-binding protein]Side 1.</text>
        <dbReference type="EC" id="7.6.2.11"/>
    </reaction>
</comment>
<evidence type="ECO:0000259" key="9">
    <source>
        <dbReference type="PROSITE" id="PS50893"/>
    </source>
</evidence>
<dbReference type="InterPro" id="IPR027417">
    <property type="entry name" value="P-loop_NTPase"/>
</dbReference>
<dbReference type="InterPro" id="IPR003439">
    <property type="entry name" value="ABC_transporter-like_ATP-bd"/>
</dbReference>
<evidence type="ECO:0000256" key="7">
    <source>
        <dbReference type="RuleBase" id="RU364083"/>
    </source>
</evidence>
<evidence type="ECO:0000256" key="6">
    <source>
        <dbReference type="ARBA" id="ARBA00023136"/>
    </source>
</evidence>
<dbReference type="EMBL" id="BOPB01000028">
    <property type="protein sequence ID" value="GIJ23889.1"/>
    <property type="molecule type" value="Genomic_DNA"/>
</dbReference>
<keyword evidence="4 7" id="KW-0067">ATP-binding</keyword>
<feature type="region of interest" description="Disordered" evidence="8">
    <location>
        <begin position="1"/>
        <end position="36"/>
    </location>
</feature>
<dbReference type="InterPro" id="IPR013611">
    <property type="entry name" value="Transp-assoc_OB_typ2"/>
</dbReference>
<dbReference type="SMART" id="SM00382">
    <property type="entry name" value="AAA"/>
    <property type="match status" value="1"/>
</dbReference>
<dbReference type="Gene3D" id="3.40.50.300">
    <property type="entry name" value="P-loop containing nucleotide triphosphate hydrolases"/>
    <property type="match status" value="1"/>
</dbReference>
<keyword evidence="11" id="KW-1185">Reference proteome</keyword>
<comment type="caution">
    <text evidence="10">The sequence shown here is derived from an EMBL/GenBank/DDBJ whole genome shotgun (WGS) entry which is preliminary data.</text>
</comment>
<dbReference type="SUPFAM" id="SSF50331">
    <property type="entry name" value="MOP-like"/>
    <property type="match status" value="1"/>
</dbReference>
<dbReference type="InterPro" id="IPR003593">
    <property type="entry name" value="AAA+_ATPase"/>
</dbReference>
<dbReference type="Pfam" id="PF00005">
    <property type="entry name" value="ABC_tran"/>
    <property type="match status" value="1"/>
</dbReference>
<dbReference type="SUPFAM" id="SSF52540">
    <property type="entry name" value="P-loop containing nucleoside triphosphate hydrolases"/>
    <property type="match status" value="1"/>
</dbReference>
<evidence type="ECO:0000256" key="3">
    <source>
        <dbReference type="ARBA" id="ARBA00022741"/>
    </source>
</evidence>
<dbReference type="InterPro" id="IPR050093">
    <property type="entry name" value="ABC_SmlMolc_Importer"/>
</dbReference>
<accession>A0ABQ4J147</accession>